<evidence type="ECO:0000313" key="4">
    <source>
        <dbReference type="Proteomes" id="UP001054837"/>
    </source>
</evidence>
<reference evidence="3 4" key="1">
    <citation type="submission" date="2021-06" db="EMBL/GenBank/DDBJ databases">
        <title>Caerostris darwini draft genome.</title>
        <authorList>
            <person name="Kono N."/>
            <person name="Arakawa K."/>
        </authorList>
    </citation>
    <scope>NUCLEOTIDE SEQUENCE [LARGE SCALE GENOMIC DNA]</scope>
</reference>
<organism evidence="3 4">
    <name type="scientific">Caerostris darwini</name>
    <dbReference type="NCBI Taxonomy" id="1538125"/>
    <lineage>
        <taxon>Eukaryota</taxon>
        <taxon>Metazoa</taxon>
        <taxon>Ecdysozoa</taxon>
        <taxon>Arthropoda</taxon>
        <taxon>Chelicerata</taxon>
        <taxon>Arachnida</taxon>
        <taxon>Araneae</taxon>
        <taxon>Araneomorphae</taxon>
        <taxon>Entelegynae</taxon>
        <taxon>Araneoidea</taxon>
        <taxon>Araneidae</taxon>
        <taxon>Caerostris</taxon>
    </lineage>
</organism>
<evidence type="ECO:0000256" key="1">
    <source>
        <dbReference type="SAM" id="Coils"/>
    </source>
</evidence>
<dbReference type="EMBL" id="BPLQ01008976">
    <property type="protein sequence ID" value="GIY40691.1"/>
    <property type="molecule type" value="Genomic_DNA"/>
</dbReference>
<keyword evidence="1" id="KW-0175">Coiled coil</keyword>
<comment type="caution">
    <text evidence="3">The sequence shown here is derived from an EMBL/GenBank/DDBJ whole genome shotgun (WGS) entry which is preliminary data.</text>
</comment>
<evidence type="ECO:0000256" key="2">
    <source>
        <dbReference type="SAM" id="MobiDB-lite"/>
    </source>
</evidence>
<feature type="region of interest" description="Disordered" evidence="2">
    <location>
        <begin position="173"/>
        <end position="195"/>
    </location>
</feature>
<feature type="coiled-coil region" evidence="1">
    <location>
        <begin position="654"/>
        <end position="688"/>
    </location>
</feature>
<protein>
    <submittedName>
        <fullName evidence="3">Uncharacterized protein</fullName>
    </submittedName>
</protein>
<feature type="coiled-coil region" evidence="1">
    <location>
        <begin position="451"/>
        <end position="478"/>
    </location>
</feature>
<accession>A0AAV4T5W6</accession>
<sequence length="1327" mass="149359">MTLNLNGEEGKSYMSKANSGTCAGCKGADGKPGRAGGPGGTFFGIGETFLNGSKLTITSNGGIGGRGQDGGDGYGGKSGCSIDVSSMEDVKCRGDHREIKGFKCQKISYEFIPGGCFGIGGMRPCYGPKIYCKYKIFGKLGEKAGDGGNGGRGGKGGNPGIITLFELNGNSGVTKHASQEENGDDGTAGKGGVSISNGDDVVVSYETSNIRPEKLPKWKEDERISNKKVLPGKNGISGFNDIGLEDPKPPPDIRERASILNEYKNYLRENLIDRFKRTHLVQFLDKLDSDANVKSLYNTMGLVKELQGLEKQFHKLNKHVDIIQFYQLLLTRISDYAQNPKDLEKSIEYRKVLSYLYTATLGRIYNIKEYTEFSLVVDISRYLEIVKGDIETLKEHKKAKNKAEIINKHKEEYRKSVQKKIEEAKSLIDSQITPEIDNINTQIDNKIDLLINETIELKEKAEEEKVVLEKKRLELIKTLELRGLFSGFKIFGQILSFFGPVGTAVGQLIRTTTSITESLALDSRRKSLQIPSGLISDFKQYAEQIKSIRSKKITDLEKLLADVSQEISKNPEKLGDMAIKIDIFKVKLKAVSKSKFSFKEIKALETELKQEFKKKQGELKLQDGKSAKTALSVIENFNRNVQFGSLLIDVYNKHKNGQANIEAINEAIEKTENEIEKLEEYEQKIYTAIVPALENMEQYLKDIANKLEGKSQVSLDVTKWNVQGMIRDMKLQMQQMTNGFQVKDNLARCIEKLEEVMTTLVNVYDRIQVYQEQQSLANYIADISSTAANDINISKPELVSALNELEIHIRSNLVLKQYKTAVDAFKQWIFPFAHTFLETSMQPSHLELEDNIENLAQNAVAQIEKMKLKLDLYKTSVKSSDKYLNIAEFNSRYVSTEPFFVWKNGEYSNLLAKLLSGQSVLLKADVKMSPANKDAIKFSLVELYFNSKNETTQSRINEVLKGFDIVANHLGNSYYRYDNKIYLITSDSQSIFYSIEKNTAGEPVRKNWVYQKLKNGDLMLSPYTLWEIKMINSTSKISFRDLEVYKDEFDLELSGFGSYVAKQTSVFKSIDYDYRMFDEIDSSLQLNASQNNRLSQSLNYVDEIGSFTTNSASQSLSSPINYVCNFIKMHIMSSLMISLHRIFVGNEKDMSEKAVPKIPNASVLIKNMNQTYFMDTSDTIGQEPTEEISNLLSLERNKAIDNDDKKKQHFADISVTSYGGHGVNLNPFLLGGKVDSQNSQLNQIPDVNYSLLFADFIARSITGNKYRSAVDESLLSPHDVVLKRINDGIIQNESDVKRNLKSFSIEVEDGKKMSWSTIAKTLYEIYI</sequence>
<keyword evidence="4" id="KW-1185">Reference proteome</keyword>
<name>A0AAV4T5W6_9ARAC</name>
<evidence type="ECO:0000313" key="3">
    <source>
        <dbReference type="EMBL" id="GIY40691.1"/>
    </source>
</evidence>
<proteinExistence type="predicted"/>
<gene>
    <name evidence="3" type="primary">AVEN_12449_2</name>
    <name evidence="3" type="ORF">CDAR_183191</name>
</gene>
<dbReference type="Proteomes" id="UP001054837">
    <property type="component" value="Unassembled WGS sequence"/>
</dbReference>